<proteinExistence type="predicted"/>
<keyword evidence="1" id="KW-0732">Signal</keyword>
<sequence length="127" mass="13942">MKRLILIAALAAALYSAIAVPQASVGAPQQQPSPAMARTDFNECGYVVREDAVRLRTGPGTRYTVLGLLHEGDAVYAVQARHGWYKVRLAYDSGSHYGTRKSSGLKADTKGWTAKRYLRRSVCTRLD</sequence>
<gene>
    <name evidence="3" type="ORF">AQJ11_37570</name>
</gene>
<dbReference type="Proteomes" id="UP000053398">
    <property type="component" value="Unassembled WGS sequence"/>
</dbReference>
<comment type="caution">
    <text evidence="3">The sequence shown here is derived from an EMBL/GenBank/DDBJ whole genome shotgun (WGS) entry which is preliminary data.</text>
</comment>
<feature type="chain" id="PRO_5038355069" description="SH3b domain-containing protein" evidence="1">
    <location>
        <begin position="20"/>
        <end position="127"/>
    </location>
</feature>
<dbReference type="Pfam" id="PF08239">
    <property type="entry name" value="SH3_3"/>
    <property type="match status" value="1"/>
</dbReference>
<dbReference type="EMBL" id="LMWP01000048">
    <property type="protein sequence ID" value="KUN17576.1"/>
    <property type="molecule type" value="Genomic_DNA"/>
</dbReference>
<feature type="domain" description="SH3b" evidence="2">
    <location>
        <begin position="51"/>
        <end position="118"/>
    </location>
</feature>
<dbReference type="AlphaFoldDB" id="A0A117QAH2"/>
<dbReference type="Gene3D" id="2.30.30.40">
    <property type="entry name" value="SH3 Domains"/>
    <property type="match status" value="1"/>
</dbReference>
<name>A0A117QAH2_STRCK</name>
<feature type="signal peptide" evidence="1">
    <location>
        <begin position="1"/>
        <end position="19"/>
    </location>
</feature>
<evidence type="ECO:0000313" key="3">
    <source>
        <dbReference type="EMBL" id="KUN17576.1"/>
    </source>
</evidence>
<protein>
    <recommendedName>
        <fullName evidence="2">SH3b domain-containing protein</fullName>
    </recommendedName>
</protein>
<evidence type="ECO:0000259" key="2">
    <source>
        <dbReference type="Pfam" id="PF08239"/>
    </source>
</evidence>
<dbReference type="RefSeq" id="WP_059266277.1">
    <property type="nucleotide sequence ID" value="NZ_KQ948370.1"/>
</dbReference>
<evidence type="ECO:0000256" key="1">
    <source>
        <dbReference type="SAM" id="SignalP"/>
    </source>
</evidence>
<reference evidence="3 4" key="1">
    <citation type="submission" date="2015-10" db="EMBL/GenBank/DDBJ databases">
        <title>Draft genome sequence of Streptomyces corchorusii DSM 40340, type strain for the species Streptomyces corchorusii.</title>
        <authorList>
            <person name="Ruckert C."/>
            <person name="Winkler A."/>
            <person name="Kalinowski J."/>
            <person name="Kampfer P."/>
            <person name="Glaeser S."/>
        </authorList>
    </citation>
    <scope>NUCLEOTIDE SEQUENCE [LARGE SCALE GENOMIC DNA]</scope>
    <source>
        <strain evidence="3 4">DSM 40340</strain>
    </source>
</reference>
<keyword evidence="4" id="KW-1185">Reference proteome</keyword>
<evidence type="ECO:0000313" key="4">
    <source>
        <dbReference type="Proteomes" id="UP000053398"/>
    </source>
</evidence>
<dbReference type="InterPro" id="IPR003646">
    <property type="entry name" value="SH3-like_bac-type"/>
</dbReference>
<organism evidence="3 4">
    <name type="scientific">Streptomyces corchorusii</name>
    <name type="common">Streptomyces chibaensis</name>
    <dbReference type="NCBI Taxonomy" id="1903"/>
    <lineage>
        <taxon>Bacteria</taxon>
        <taxon>Bacillati</taxon>
        <taxon>Actinomycetota</taxon>
        <taxon>Actinomycetes</taxon>
        <taxon>Kitasatosporales</taxon>
        <taxon>Streptomycetaceae</taxon>
        <taxon>Streptomyces</taxon>
    </lineage>
</organism>
<accession>A0A117QAH2</accession>